<accession>A0A0L6VLX5</accession>
<organism evidence="2 3">
    <name type="scientific">Puccinia sorghi</name>
    <dbReference type="NCBI Taxonomy" id="27349"/>
    <lineage>
        <taxon>Eukaryota</taxon>
        <taxon>Fungi</taxon>
        <taxon>Dikarya</taxon>
        <taxon>Basidiomycota</taxon>
        <taxon>Pucciniomycotina</taxon>
        <taxon>Pucciniomycetes</taxon>
        <taxon>Pucciniales</taxon>
        <taxon>Pucciniaceae</taxon>
        <taxon>Puccinia</taxon>
    </lineage>
</organism>
<gene>
    <name evidence="2" type="ORF">VP01_135g7</name>
</gene>
<protein>
    <submittedName>
        <fullName evidence="2">Uncharacterized protein</fullName>
    </submittedName>
</protein>
<proteinExistence type="predicted"/>
<reference evidence="2 3" key="1">
    <citation type="submission" date="2015-08" db="EMBL/GenBank/DDBJ databases">
        <title>Next Generation Sequencing and Analysis of the Genome of Puccinia sorghi L Schw, the Causal Agent of Maize Common Rust.</title>
        <authorList>
            <person name="Rochi L."/>
            <person name="Burguener G."/>
            <person name="Darino M."/>
            <person name="Turjanski A."/>
            <person name="Kreff E."/>
            <person name="Dieguez M.J."/>
            <person name="Sacco F."/>
        </authorList>
    </citation>
    <scope>NUCLEOTIDE SEQUENCE [LARGE SCALE GENOMIC DNA]</scope>
    <source>
        <strain evidence="2 3">RO10H11247</strain>
    </source>
</reference>
<comment type="caution">
    <text evidence="2">The sequence shown here is derived from an EMBL/GenBank/DDBJ whole genome shotgun (WGS) entry which is preliminary data.</text>
</comment>
<dbReference type="AlphaFoldDB" id="A0A0L6VLX5"/>
<dbReference type="OrthoDB" id="3269001at2759"/>
<evidence type="ECO:0000256" key="1">
    <source>
        <dbReference type="SAM" id="MobiDB-lite"/>
    </source>
</evidence>
<sequence>METIQNQIIIAEFVCTTFSLTQNAPRYVYPYAKSWLDLEYPKAAMLPCLLLPIPSGLLHSTILQIFSILQLGSLQQTPLHSERNFSWNERPRSIPTSSPGSAKHRYPPMPSDTEKEIIEWNEEILKHGDLLIDLQQGTAFKAFGDDSPPDTLDLALSLFIDCLCFFLLEPPPAQSQQNLKHLCCWHHTWSFLTCCHSYWNPTQHVVLGAMHNWLEGILQSHFRYHWCFKSLPKYAIAKRRGPQLSTQPHGGFFSQMDIEAFRRGLQQVVLREGLAKLPSNLGEEQHGRLTASQWYTLFAYVVPLVIFDMFIENVGRIELESNRAKFLSSNKSLRFETNYAKYSLGAKELFPKSKIQPNHHFALQVPDQIRTWGPIISLAKFSGERLIGFLQKINTNNKISEVMMACGLIIVSKVYNCLYNWLQKRLGNIVHQDTISVPRGAHVLLGYAQPVKVVTCGECRVSIMKPNNCLVARISGRTRYGLHINQPTS</sequence>
<keyword evidence="3" id="KW-1185">Reference proteome</keyword>
<evidence type="ECO:0000313" key="3">
    <source>
        <dbReference type="Proteomes" id="UP000037035"/>
    </source>
</evidence>
<dbReference type="VEuPathDB" id="FungiDB:VP01_135g7"/>
<name>A0A0L6VLX5_9BASI</name>
<dbReference type="Proteomes" id="UP000037035">
    <property type="component" value="Unassembled WGS sequence"/>
</dbReference>
<evidence type="ECO:0000313" key="2">
    <source>
        <dbReference type="EMBL" id="KNZ61771.1"/>
    </source>
</evidence>
<dbReference type="EMBL" id="LAVV01003999">
    <property type="protein sequence ID" value="KNZ61771.1"/>
    <property type="molecule type" value="Genomic_DNA"/>
</dbReference>
<feature type="region of interest" description="Disordered" evidence="1">
    <location>
        <begin position="85"/>
        <end position="108"/>
    </location>
</feature>